<organism evidence="1 2">
    <name type="scientific">Penstemon smallii</name>
    <dbReference type="NCBI Taxonomy" id="265156"/>
    <lineage>
        <taxon>Eukaryota</taxon>
        <taxon>Viridiplantae</taxon>
        <taxon>Streptophyta</taxon>
        <taxon>Embryophyta</taxon>
        <taxon>Tracheophyta</taxon>
        <taxon>Spermatophyta</taxon>
        <taxon>Magnoliopsida</taxon>
        <taxon>eudicotyledons</taxon>
        <taxon>Gunneridae</taxon>
        <taxon>Pentapetalae</taxon>
        <taxon>asterids</taxon>
        <taxon>lamiids</taxon>
        <taxon>Lamiales</taxon>
        <taxon>Plantaginaceae</taxon>
        <taxon>Cheloneae</taxon>
        <taxon>Penstemon</taxon>
    </lineage>
</organism>
<dbReference type="EMBL" id="JBJXBP010000005">
    <property type="protein sequence ID" value="KAL3830861.1"/>
    <property type="molecule type" value="Genomic_DNA"/>
</dbReference>
<gene>
    <name evidence="1" type="ORF">ACJIZ3_019663</name>
</gene>
<dbReference type="AlphaFoldDB" id="A0ABD3T2N2"/>
<comment type="caution">
    <text evidence="1">The sequence shown here is derived from an EMBL/GenBank/DDBJ whole genome shotgun (WGS) entry which is preliminary data.</text>
</comment>
<dbReference type="Proteomes" id="UP001634393">
    <property type="component" value="Unassembled WGS sequence"/>
</dbReference>
<evidence type="ECO:0000313" key="2">
    <source>
        <dbReference type="Proteomes" id="UP001634393"/>
    </source>
</evidence>
<sequence>MKNQRREIEEAYEYLLPGIVSNRTIRIVNRKILTTMLITIPSRSFEVAMLITAKKRSADVCPVQWCNN</sequence>
<name>A0ABD3T2N2_9LAMI</name>
<proteinExistence type="predicted"/>
<reference evidence="1 2" key="1">
    <citation type="submission" date="2024-12" db="EMBL/GenBank/DDBJ databases">
        <title>The unique morphological basis and parallel evolutionary history of personate flowers in Penstemon.</title>
        <authorList>
            <person name="Depatie T.H."/>
            <person name="Wessinger C.A."/>
        </authorList>
    </citation>
    <scope>NUCLEOTIDE SEQUENCE [LARGE SCALE GENOMIC DNA]</scope>
    <source>
        <strain evidence="1">WTNN_2</strain>
        <tissue evidence="1">Leaf</tissue>
    </source>
</reference>
<evidence type="ECO:0000313" key="1">
    <source>
        <dbReference type="EMBL" id="KAL3830861.1"/>
    </source>
</evidence>
<protein>
    <submittedName>
        <fullName evidence="1">Uncharacterized protein</fullName>
    </submittedName>
</protein>
<accession>A0ABD3T2N2</accession>
<keyword evidence="2" id="KW-1185">Reference proteome</keyword>